<reference evidence="1 2" key="1">
    <citation type="submission" date="2021-04" db="EMBL/GenBank/DDBJ databases">
        <title>Nocardia tengchongensis.</title>
        <authorList>
            <person name="Zhuang k."/>
            <person name="Ran Y."/>
            <person name="Li W."/>
        </authorList>
    </citation>
    <scope>NUCLEOTIDE SEQUENCE [LARGE SCALE GENOMIC DNA]</scope>
    <source>
        <strain evidence="1 2">CFH S0057</strain>
    </source>
</reference>
<gene>
    <name evidence="1" type="ORF">KHQ06_31985</name>
</gene>
<sequence length="152" mass="17238">MPATVTGESPLDRQLWLYRELYGLPCRLSGTRITLSTSDITAIRIPGALAAHVDDELFWLEKVTPILDEHPGTGVLTLLAAPTHLDLTFPATDFRRRAHCEFLPPERELILPAPRTPYCLGPRWFRYPQWETLQPVTTVLRAIRVALHTYPA</sequence>
<protein>
    <submittedName>
        <fullName evidence="1">Uncharacterized protein</fullName>
    </submittedName>
</protein>
<evidence type="ECO:0000313" key="2">
    <source>
        <dbReference type="Proteomes" id="UP000683310"/>
    </source>
</evidence>
<evidence type="ECO:0000313" key="1">
    <source>
        <dbReference type="EMBL" id="QVI20690.1"/>
    </source>
</evidence>
<name>A0ABX8CL93_9NOCA</name>
<keyword evidence="2" id="KW-1185">Reference proteome</keyword>
<organism evidence="1 2">
    <name type="scientific">Nocardia tengchongensis</name>
    <dbReference type="NCBI Taxonomy" id="2055889"/>
    <lineage>
        <taxon>Bacteria</taxon>
        <taxon>Bacillati</taxon>
        <taxon>Actinomycetota</taxon>
        <taxon>Actinomycetes</taxon>
        <taxon>Mycobacteriales</taxon>
        <taxon>Nocardiaceae</taxon>
        <taxon>Nocardia</taxon>
    </lineage>
</organism>
<accession>A0ABX8CL93</accession>
<dbReference type="RefSeq" id="WP_213556798.1">
    <property type="nucleotide sequence ID" value="NZ_JBHZDI010000104.1"/>
</dbReference>
<dbReference type="EMBL" id="CP074371">
    <property type="protein sequence ID" value="QVI20690.1"/>
    <property type="molecule type" value="Genomic_DNA"/>
</dbReference>
<proteinExistence type="predicted"/>
<dbReference type="Proteomes" id="UP000683310">
    <property type="component" value="Chromosome"/>
</dbReference>